<dbReference type="InterPro" id="IPR025322">
    <property type="entry name" value="PADRE_dom"/>
</dbReference>
<comment type="caution">
    <text evidence="2">The sequence shown here is derived from an EMBL/GenBank/DDBJ whole genome shotgun (WGS) entry which is preliminary data.</text>
</comment>
<dbReference type="Proteomes" id="UP001345219">
    <property type="component" value="Chromosome 4"/>
</dbReference>
<keyword evidence="3" id="KW-1185">Reference proteome</keyword>
<dbReference type="PANTHER" id="PTHR33413">
    <property type="entry name" value="EXPRESSED PROTEIN"/>
    <property type="match status" value="1"/>
</dbReference>
<reference evidence="2 3" key="1">
    <citation type="journal article" date="2023" name="Hortic Res">
        <title>Pangenome of water caltrop reveals structural variations and asymmetric subgenome divergence after allopolyploidization.</title>
        <authorList>
            <person name="Zhang X."/>
            <person name="Chen Y."/>
            <person name="Wang L."/>
            <person name="Yuan Y."/>
            <person name="Fang M."/>
            <person name="Shi L."/>
            <person name="Lu R."/>
            <person name="Comes H.P."/>
            <person name="Ma Y."/>
            <person name="Chen Y."/>
            <person name="Huang G."/>
            <person name="Zhou Y."/>
            <person name="Zheng Z."/>
            <person name="Qiu Y."/>
        </authorList>
    </citation>
    <scope>NUCLEOTIDE SEQUENCE [LARGE SCALE GENOMIC DNA]</scope>
    <source>
        <tissue evidence="2">Roots</tissue>
    </source>
</reference>
<organism evidence="2 3">
    <name type="scientific">Trapa incisa</name>
    <dbReference type="NCBI Taxonomy" id="236973"/>
    <lineage>
        <taxon>Eukaryota</taxon>
        <taxon>Viridiplantae</taxon>
        <taxon>Streptophyta</taxon>
        <taxon>Embryophyta</taxon>
        <taxon>Tracheophyta</taxon>
        <taxon>Spermatophyta</taxon>
        <taxon>Magnoliopsida</taxon>
        <taxon>eudicotyledons</taxon>
        <taxon>Gunneridae</taxon>
        <taxon>Pentapetalae</taxon>
        <taxon>rosids</taxon>
        <taxon>malvids</taxon>
        <taxon>Myrtales</taxon>
        <taxon>Lythraceae</taxon>
        <taxon>Trapa</taxon>
    </lineage>
</organism>
<accession>A0AAN7PL03</accession>
<dbReference type="Pfam" id="PF14009">
    <property type="entry name" value="PADRE"/>
    <property type="match status" value="1"/>
</dbReference>
<sequence>MGNCQAIDTATLVIQHPSGKSERLYRPVSAAEVMKTNPGHYVALLISTTFCPDPASAGNRASADQGGRVVAAVPGNNVRVTRIKLLRPTDTLMLGQVYRLITAQEVMKVLSAKKNGKMKKGQLREESLEKMMGSNMKVHNYNHNNNLQVGKPECQRRSHNTEASNSGGTPRPRTWQPSLHSISESAT</sequence>
<gene>
    <name evidence="2" type="ORF">SAY87_003891</name>
</gene>
<protein>
    <recommendedName>
        <fullName evidence="4">DUF4228 domain-containing protein</fullName>
    </recommendedName>
</protein>
<dbReference type="PANTHER" id="PTHR33413:SF33">
    <property type="entry name" value="MEDIATOR OF RNA POLYMERASE II TRANSCRIPTION SUBUNIT 29"/>
    <property type="match status" value="1"/>
</dbReference>
<evidence type="ECO:0000313" key="3">
    <source>
        <dbReference type="Proteomes" id="UP001345219"/>
    </source>
</evidence>
<dbReference type="EMBL" id="JAXIOK010000017">
    <property type="protein sequence ID" value="KAK4750409.1"/>
    <property type="molecule type" value="Genomic_DNA"/>
</dbReference>
<evidence type="ECO:0000313" key="2">
    <source>
        <dbReference type="EMBL" id="KAK4750409.1"/>
    </source>
</evidence>
<dbReference type="AlphaFoldDB" id="A0AAN7PL03"/>
<feature type="compositionally biased region" description="Polar residues" evidence="1">
    <location>
        <begin position="175"/>
        <end position="187"/>
    </location>
</feature>
<name>A0AAN7PL03_9MYRT</name>
<feature type="region of interest" description="Disordered" evidence="1">
    <location>
        <begin position="143"/>
        <end position="187"/>
    </location>
</feature>
<evidence type="ECO:0008006" key="4">
    <source>
        <dbReference type="Google" id="ProtNLM"/>
    </source>
</evidence>
<proteinExistence type="predicted"/>
<evidence type="ECO:0000256" key="1">
    <source>
        <dbReference type="SAM" id="MobiDB-lite"/>
    </source>
</evidence>